<evidence type="ECO:0000256" key="8">
    <source>
        <dbReference type="ARBA" id="ARBA00023098"/>
    </source>
</evidence>
<dbReference type="EMBL" id="BACD03000036">
    <property type="protein sequence ID" value="GAO50704.1"/>
    <property type="molecule type" value="Genomic_DNA"/>
</dbReference>
<keyword evidence="9 10" id="KW-0472">Membrane</keyword>
<evidence type="ECO:0000256" key="7">
    <source>
        <dbReference type="ARBA" id="ARBA00023055"/>
    </source>
</evidence>
<comment type="caution">
    <text evidence="11">The sequence shown here is derived from an EMBL/GenBank/DDBJ whole genome shotgun (WGS) entry which is preliminary data.</text>
</comment>
<comment type="function">
    <text evidence="10">Regulates also the sphingolipid metabolism.</text>
</comment>
<dbReference type="GO" id="GO:0097036">
    <property type="term" value="P:regulation of plasma membrane sterol distribution"/>
    <property type="evidence" value="ECO:0007669"/>
    <property type="project" value="UniProtKB-UniRule"/>
</dbReference>
<evidence type="ECO:0000256" key="9">
    <source>
        <dbReference type="ARBA" id="ARBA00023136"/>
    </source>
</evidence>
<dbReference type="OMA" id="MLDMNVK"/>
<dbReference type="GO" id="GO:0032366">
    <property type="term" value="P:intracellular sterol transport"/>
    <property type="evidence" value="ECO:0007669"/>
    <property type="project" value="UniProtKB-UniRule"/>
</dbReference>
<reference evidence="11 12" key="3">
    <citation type="journal article" date="2015" name="Genome Announc.">
        <title>Draft Genome Sequence of the Archiascomycetous Yeast Saitoella complicata.</title>
        <authorList>
            <person name="Yamauchi K."/>
            <person name="Kondo S."/>
            <person name="Hamamoto M."/>
            <person name="Takahashi Y."/>
            <person name="Ogura Y."/>
            <person name="Hayashi T."/>
            <person name="Nishida H."/>
        </authorList>
    </citation>
    <scope>NUCLEOTIDE SEQUENCE [LARGE SCALE GENOMIC DNA]</scope>
    <source>
        <strain evidence="11 12">NRRL Y-17804</strain>
    </source>
</reference>
<evidence type="ECO:0000256" key="6">
    <source>
        <dbReference type="ARBA" id="ARBA00022989"/>
    </source>
</evidence>
<dbReference type="RefSeq" id="XP_019026561.1">
    <property type="nucleotide sequence ID" value="XM_019171584.1"/>
</dbReference>
<reference evidence="11 12" key="2">
    <citation type="journal article" date="2014" name="J. Gen. Appl. Microbiol.">
        <title>The early diverging ascomycetous budding yeast Saitoella complicata has three histone deacetylases belonging to the Clr6, Hos2, and Rpd3 lineages.</title>
        <authorList>
            <person name="Nishida H."/>
            <person name="Matsumoto T."/>
            <person name="Kondo S."/>
            <person name="Hamamoto M."/>
            <person name="Yoshikawa H."/>
        </authorList>
    </citation>
    <scope>NUCLEOTIDE SEQUENCE [LARGE SCALE GENOMIC DNA]</scope>
    <source>
        <strain evidence="11 12">NRRL Y-17804</strain>
    </source>
</reference>
<accession>A0A0E9NLI0</accession>
<dbReference type="GO" id="GO:0005789">
    <property type="term" value="C:endoplasmic reticulum membrane"/>
    <property type="evidence" value="ECO:0007669"/>
    <property type="project" value="UniProtKB-SubCell"/>
</dbReference>
<dbReference type="Proteomes" id="UP000033140">
    <property type="component" value="Unassembled WGS sequence"/>
</dbReference>
<sequence length="277" mass="31125">MVTSRRLPEGTPSKRYRCISCSFPVDSLFIEYSKGNLTLTQCPRCREFADKYVEHDYVVLFIDIILIKPQVYRHLLFNRFGSASDSIDRSIVRLGILLVLFDVYLTWGRLEKQTTAAPLPFTSETLLQRHVVPQYLRFLLLCLVETVAFHLTIRGLARYMLGWTRPNMLSTALFISSSMKLLPILMVIWSYDVLAAARAVGWAVVVNNIEALTILLECGYLEAGALAFSGAAVRACVAWAVLRFSMVDGSGPVIVWPQDLRALGEGLLKTLEWVGVS</sequence>
<keyword evidence="6 10" id="KW-1133">Transmembrane helix</keyword>
<reference evidence="11 12" key="1">
    <citation type="journal article" date="2011" name="J. Gen. Appl. Microbiol.">
        <title>Draft genome sequencing of the enigmatic yeast Saitoella complicata.</title>
        <authorList>
            <person name="Nishida H."/>
            <person name="Hamamoto M."/>
            <person name="Sugiyama J."/>
        </authorList>
    </citation>
    <scope>NUCLEOTIDE SEQUENCE [LARGE SCALE GENOMIC DNA]</scope>
    <source>
        <strain evidence="11 12">NRRL Y-17804</strain>
    </source>
</reference>
<name>A0A0E9NLI0_SAICN</name>
<evidence type="ECO:0000256" key="2">
    <source>
        <dbReference type="ARBA" id="ARBA00009187"/>
    </source>
</evidence>
<keyword evidence="5 10" id="KW-0256">Endoplasmic reticulum</keyword>
<dbReference type="GO" id="GO:0006665">
    <property type="term" value="P:sphingolipid metabolic process"/>
    <property type="evidence" value="ECO:0007669"/>
    <property type="project" value="UniProtKB-UniRule"/>
</dbReference>
<feature type="transmembrane region" description="Helical" evidence="10">
    <location>
        <begin position="169"/>
        <end position="189"/>
    </location>
</feature>
<keyword evidence="4 10" id="KW-0812">Transmembrane</keyword>
<keyword evidence="7 10" id="KW-0445">Lipid transport</keyword>
<dbReference type="GO" id="GO:0016125">
    <property type="term" value="P:sterol metabolic process"/>
    <property type="evidence" value="ECO:0007669"/>
    <property type="project" value="UniProtKB-UniRule"/>
</dbReference>
<keyword evidence="12" id="KW-1185">Reference proteome</keyword>
<keyword evidence="10" id="KW-0333">Golgi apparatus</keyword>
<dbReference type="PANTHER" id="PTHR14467:SF0">
    <property type="entry name" value="PROTEIN ARV1"/>
    <property type="match status" value="1"/>
</dbReference>
<comment type="function">
    <text evidence="10">Mediator of sterol homeostasis involved in sterol uptake, trafficking and distribution into membranes.</text>
</comment>
<feature type="transmembrane region" description="Helical" evidence="10">
    <location>
        <begin position="135"/>
        <end position="157"/>
    </location>
</feature>
<dbReference type="OrthoDB" id="2192830at2759"/>
<evidence type="ECO:0000256" key="1">
    <source>
        <dbReference type="ARBA" id="ARBA00004477"/>
    </source>
</evidence>
<gene>
    <name evidence="11" type="ORF">G7K_4825-t1</name>
</gene>
<evidence type="ECO:0000256" key="4">
    <source>
        <dbReference type="ARBA" id="ARBA00022692"/>
    </source>
</evidence>
<keyword evidence="3 10" id="KW-0813">Transport</keyword>
<dbReference type="GO" id="GO:0032541">
    <property type="term" value="C:cortical endoplasmic reticulum"/>
    <property type="evidence" value="ECO:0007669"/>
    <property type="project" value="TreeGrafter"/>
</dbReference>
<dbReference type="AlphaFoldDB" id="A0A0E9NLI0"/>
<proteinExistence type="inferred from homology"/>
<evidence type="ECO:0000256" key="10">
    <source>
        <dbReference type="RuleBase" id="RU368065"/>
    </source>
</evidence>
<dbReference type="InterPro" id="IPR007290">
    <property type="entry name" value="Arv1"/>
</dbReference>
<comment type="subcellular location">
    <subcellularLocation>
        <location evidence="1 10">Endoplasmic reticulum membrane</location>
        <topology evidence="1 10">Multi-pass membrane protein</topology>
    </subcellularLocation>
    <subcellularLocation>
        <location evidence="10">Golgi apparatus membrane</location>
        <topology evidence="10">Multi-pass membrane protein</topology>
    </subcellularLocation>
</comment>
<evidence type="ECO:0000256" key="5">
    <source>
        <dbReference type="ARBA" id="ARBA00022824"/>
    </source>
</evidence>
<evidence type="ECO:0000256" key="3">
    <source>
        <dbReference type="ARBA" id="ARBA00022448"/>
    </source>
</evidence>
<comment type="similarity">
    <text evidence="2 10">Belongs to the ARV1 family.</text>
</comment>
<comment type="caution">
    <text evidence="10">Lacks conserved residue(s) required for the propagation of feature annotation.</text>
</comment>
<evidence type="ECO:0000313" key="12">
    <source>
        <dbReference type="Proteomes" id="UP000033140"/>
    </source>
</evidence>
<evidence type="ECO:0000313" key="11">
    <source>
        <dbReference type="EMBL" id="GAO50704.1"/>
    </source>
</evidence>
<dbReference type="GO" id="GO:0000139">
    <property type="term" value="C:Golgi membrane"/>
    <property type="evidence" value="ECO:0007669"/>
    <property type="project" value="UniProtKB-SubCell"/>
</dbReference>
<organism evidence="11 12">
    <name type="scientific">Saitoella complicata (strain BCRC 22490 / CBS 7301 / JCM 7358 / NBRC 10748 / NRRL Y-17804)</name>
    <dbReference type="NCBI Taxonomy" id="698492"/>
    <lineage>
        <taxon>Eukaryota</taxon>
        <taxon>Fungi</taxon>
        <taxon>Dikarya</taxon>
        <taxon>Ascomycota</taxon>
        <taxon>Taphrinomycotina</taxon>
        <taxon>Taphrinomycotina incertae sedis</taxon>
        <taxon>Saitoella</taxon>
    </lineage>
</organism>
<dbReference type="PANTHER" id="PTHR14467">
    <property type="entry name" value="ARV1"/>
    <property type="match status" value="1"/>
</dbReference>
<keyword evidence="8 10" id="KW-0443">Lipid metabolism</keyword>
<protein>
    <recommendedName>
        <fullName evidence="10">Protein ARV</fullName>
    </recommendedName>
</protein>
<dbReference type="Pfam" id="PF04161">
    <property type="entry name" value="Arv1"/>
    <property type="match status" value="1"/>
</dbReference>
<keyword evidence="10" id="KW-0746">Sphingolipid metabolism</keyword>